<dbReference type="InterPro" id="IPR044051">
    <property type="entry name" value="Prophage_tail_N"/>
</dbReference>
<dbReference type="RefSeq" id="WP_301245698.1">
    <property type="nucleotide sequence ID" value="NZ_JAROCC010000020.1"/>
</dbReference>
<sequence>MRMISVTNLSGHTEPLNDIRNFEMNEEVSGNFVVSFISLPSKNNPGHDLLEEEAIITVEGYDFRIKQFRESHKQKRIVAVSTFYDLVGVRREDTQGGTKSFDEFASFIFLGTGWTYSSEVTGSELIPGVGNDNIVKLTQEMCSVFECEYQILPNNHIHFSEQIGPDKDAQYRFGHNVKTLSRNVDTSKLRTRIKGYGADGLEVTYMSPNADKFGIRDAEPIIDERFSISDNLLAKIKRDLIDYPEVNFELDVVELSDKEIGERVWLIYEPMGIEFQVRVMAKKTTIRNGKFITASVVIGNAIQRTMAAVMTAQKVAIDDHRKRTQSRFERTNERINLEVERLDGDIVEAYSHIEQTADGIYQTVGSIKLELEGGIADARSYIDQTAISINLGVDAKIERVDADLGVIREEASSNFSILAGQIVAAVSTSKEYSDSKIDLVNASIDGVRADLTSVEGRFADNIGTLTTEIETLQGSIVSVNETATANFNILSGSIEAAVSTSKTYTDSVKNTVESTAESNFNILSGRIDAKAESTTVSSLGTRVTTAEQSIDGISGQISNKVSYTDYNGNTIASLFNQTATTIKLQASKIEMLGITEVANTLYIGGNWQDSSTEKTIQFRGSNGGATISSPSGDWIKIDALSTFFHGGSFFMDDVNFNGKVDFSNAAISGLYARFG</sequence>
<accession>A0ABT8JW05</accession>
<comment type="caution">
    <text evidence="3">The sequence shown here is derived from an EMBL/GenBank/DDBJ whole genome shotgun (WGS) entry which is preliminary data.</text>
</comment>
<keyword evidence="4" id="KW-1185">Reference proteome</keyword>
<organism evidence="3 4">
    <name type="scientific">Sporosarcina highlanderae</name>
    <dbReference type="NCBI Taxonomy" id="3035916"/>
    <lineage>
        <taxon>Bacteria</taxon>
        <taxon>Bacillati</taxon>
        <taxon>Bacillota</taxon>
        <taxon>Bacilli</taxon>
        <taxon>Bacillales</taxon>
        <taxon>Caryophanaceae</taxon>
        <taxon>Sporosarcina</taxon>
    </lineage>
</organism>
<evidence type="ECO:0000313" key="3">
    <source>
        <dbReference type="EMBL" id="MDN4609117.1"/>
    </source>
</evidence>
<dbReference type="Proteomes" id="UP001175097">
    <property type="component" value="Unassembled WGS sequence"/>
</dbReference>
<reference evidence="3" key="1">
    <citation type="submission" date="2023-03" db="EMBL/GenBank/DDBJ databases">
        <title>MT1 and MT2 Draft Genomes of Novel Species.</title>
        <authorList>
            <person name="Venkateswaran K."/>
        </authorList>
    </citation>
    <scope>NUCLEOTIDE SEQUENCE</scope>
    <source>
        <strain evidence="3">F6_3S_P_2</strain>
    </source>
</reference>
<dbReference type="InterPro" id="IPR010572">
    <property type="entry name" value="Tail_dom"/>
</dbReference>
<protein>
    <submittedName>
        <fullName evidence="3">Phage tail protein</fullName>
    </submittedName>
</protein>
<proteinExistence type="predicted"/>
<evidence type="ECO:0000259" key="2">
    <source>
        <dbReference type="Pfam" id="PF18994"/>
    </source>
</evidence>
<dbReference type="Pfam" id="PF06605">
    <property type="entry name" value="Prophage_tail"/>
    <property type="match status" value="1"/>
</dbReference>
<evidence type="ECO:0000313" key="4">
    <source>
        <dbReference type="Proteomes" id="UP001175097"/>
    </source>
</evidence>
<dbReference type="EMBL" id="JAROCC010000020">
    <property type="protein sequence ID" value="MDN4609117.1"/>
    <property type="molecule type" value="Genomic_DNA"/>
</dbReference>
<name>A0ABT8JW05_9BACL</name>
<dbReference type="Pfam" id="PF18994">
    <property type="entry name" value="Prophage_tailD1"/>
    <property type="match status" value="1"/>
</dbReference>
<gene>
    <name evidence="3" type="ORF">P5G49_16770</name>
</gene>
<feature type="domain" description="Prophage endopeptidase tail N-terminal" evidence="2">
    <location>
        <begin position="12"/>
        <end position="77"/>
    </location>
</feature>
<feature type="domain" description="Tail spike" evidence="1">
    <location>
        <begin position="84"/>
        <end position="286"/>
    </location>
</feature>
<dbReference type="Gene3D" id="6.20.110.10">
    <property type="match status" value="1"/>
</dbReference>
<evidence type="ECO:0000259" key="1">
    <source>
        <dbReference type="Pfam" id="PF06605"/>
    </source>
</evidence>
<dbReference type="Gene3D" id="3.55.50.40">
    <property type="match status" value="1"/>
</dbReference>